<evidence type="ECO:0000313" key="3">
    <source>
        <dbReference type="EMBL" id="KAF4633501.1"/>
    </source>
</evidence>
<feature type="compositionally biased region" description="Basic residues" evidence="1">
    <location>
        <begin position="246"/>
        <end position="262"/>
    </location>
</feature>
<evidence type="ECO:0000256" key="1">
    <source>
        <dbReference type="SAM" id="MobiDB-lite"/>
    </source>
</evidence>
<sequence length="269" mass="29282">MQTFSILVLAGLSQLATANPGNSLFPRGCNGNNSQRALTGTQAGISRVTSRTQDCNSYFATTITPPTITSTVYVYTSSTSAGSCTISTASNIPGWAISACGTPVAQSFSSACLCAGVTASTTILPFPSQHEMDCQKENQIQIWISTSTYKITSQEIDAFNTTRLEARKYPKEMYLSLADVHNEQSQLKTRILRPGFPLSKGRDRGRLFRLRAWQPLPPPDYKAPKENLPGGGPRRKGPKEINAPKSHPKKQTHRKTTNKKQGHQNAGHA</sequence>
<organism evidence="3 4">
    <name type="scientific">Cudoniella acicularis</name>
    <dbReference type="NCBI Taxonomy" id="354080"/>
    <lineage>
        <taxon>Eukaryota</taxon>
        <taxon>Fungi</taxon>
        <taxon>Dikarya</taxon>
        <taxon>Ascomycota</taxon>
        <taxon>Pezizomycotina</taxon>
        <taxon>Leotiomycetes</taxon>
        <taxon>Helotiales</taxon>
        <taxon>Tricladiaceae</taxon>
        <taxon>Cudoniella</taxon>
    </lineage>
</organism>
<evidence type="ECO:0000256" key="2">
    <source>
        <dbReference type="SAM" id="SignalP"/>
    </source>
</evidence>
<dbReference type="Proteomes" id="UP000566819">
    <property type="component" value="Unassembled WGS sequence"/>
</dbReference>
<proteinExistence type="predicted"/>
<feature type="chain" id="PRO_5034082505" evidence="2">
    <location>
        <begin position="19"/>
        <end position="269"/>
    </location>
</feature>
<keyword evidence="2" id="KW-0732">Signal</keyword>
<keyword evidence="4" id="KW-1185">Reference proteome</keyword>
<accession>A0A8H4RR42</accession>
<dbReference type="EMBL" id="JAAMPI010000254">
    <property type="protein sequence ID" value="KAF4633501.1"/>
    <property type="molecule type" value="Genomic_DNA"/>
</dbReference>
<gene>
    <name evidence="3" type="ORF">G7Y89_g4621</name>
</gene>
<reference evidence="3 4" key="1">
    <citation type="submission" date="2020-03" db="EMBL/GenBank/DDBJ databases">
        <title>Draft Genome Sequence of Cudoniella acicularis.</title>
        <authorList>
            <person name="Buettner E."/>
            <person name="Kellner H."/>
        </authorList>
    </citation>
    <scope>NUCLEOTIDE SEQUENCE [LARGE SCALE GENOMIC DNA]</scope>
    <source>
        <strain evidence="3 4">DSM 108380</strain>
    </source>
</reference>
<name>A0A8H4RR42_9HELO</name>
<protein>
    <submittedName>
        <fullName evidence="3">Uncharacterized protein</fullName>
    </submittedName>
</protein>
<dbReference type="AlphaFoldDB" id="A0A8H4RR42"/>
<comment type="caution">
    <text evidence="3">The sequence shown here is derived from an EMBL/GenBank/DDBJ whole genome shotgun (WGS) entry which is preliminary data.</text>
</comment>
<dbReference type="OrthoDB" id="5596743at2759"/>
<evidence type="ECO:0000313" key="4">
    <source>
        <dbReference type="Proteomes" id="UP000566819"/>
    </source>
</evidence>
<feature type="region of interest" description="Disordered" evidence="1">
    <location>
        <begin position="211"/>
        <end position="269"/>
    </location>
</feature>
<feature type="signal peptide" evidence="2">
    <location>
        <begin position="1"/>
        <end position="18"/>
    </location>
</feature>